<organism evidence="3 4">
    <name type="scientific">Pseudomonas gingeri</name>
    <dbReference type="NCBI Taxonomy" id="117681"/>
    <lineage>
        <taxon>Bacteria</taxon>
        <taxon>Pseudomonadati</taxon>
        <taxon>Pseudomonadota</taxon>
        <taxon>Gammaproteobacteria</taxon>
        <taxon>Pseudomonadales</taxon>
        <taxon>Pseudomonadaceae</taxon>
        <taxon>Pseudomonas</taxon>
    </lineage>
</organism>
<dbReference type="Proteomes" id="UP000539985">
    <property type="component" value="Unassembled WGS sequence"/>
</dbReference>
<dbReference type="Gene3D" id="3.30.300.30">
    <property type="match status" value="1"/>
</dbReference>
<dbReference type="InterPro" id="IPR000873">
    <property type="entry name" value="AMP-dep_synth/lig_dom"/>
</dbReference>
<dbReference type="Gene3D" id="3.40.50.12780">
    <property type="entry name" value="N-terminal domain of ligase-like"/>
    <property type="match status" value="1"/>
</dbReference>
<dbReference type="GO" id="GO:0005886">
    <property type="term" value="C:plasma membrane"/>
    <property type="evidence" value="ECO:0007669"/>
    <property type="project" value="TreeGrafter"/>
</dbReference>
<evidence type="ECO:0000256" key="1">
    <source>
        <dbReference type="ARBA" id="ARBA00006432"/>
    </source>
</evidence>
<dbReference type="Pfam" id="PF00501">
    <property type="entry name" value="AMP-binding"/>
    <property type="match status" value="1"/>
</dbReference>
<dbReference type="GO" id="GO:0070566">
    <property type="term" value="F:adenylyltransferase activity"/>
    <property type="evidence" value="ECO:0007669"/>
    <property type="project" value="TreeGrafter"/>
</dbReference>
<comment type="similarity">
    <text evidence="1">Belongs to the ATP-dependent AMP-binding enzyme family.</text>
</comment>
<accession>A0A7Y7XGI8</accession>
<dbReference type="PANTHER" id="PTHR22754">
    <property type="entry name" value="DISCO-INTERACTING PROTEIN 2 DIP2 -RELATED"/>
    <property type="match status" value="1"/>
</dbReference>
<reference evidence="3 4" key="1">
    <citation type="submission" date="2020-04" db="EMBL/GenBank/DDBJ databases">
        <title>Molecular characterization of pseudomonads from Agaricus bisporus reveal novel blotch 2 pathogens in Western Europe.</title>
        <authorList>
            <person name="Taparia T."/>
            <person name="Krijger M."/>
            <person name="Haynes E."/>
            <person name="Elpinstone J.G."/>
            <person name="Noble R."/>
            <person name="Van Der Wolf J."/>
        </authorList>
    </citation>
    <scope>NUCLEOTIDE SEQUENCE [LARGE SCALE GENOMIC DNA]</scope>
    <source>
        <strain evidence="3 4">H7001</strain>
    </source>
</reference>
<dbReference type="EMBL" id="JACAQB010000022">
    <property type="protein sequence ID" value="NWB99220.1"/>
    <property type="molecule type" value="Genomic_DNA"/>
</dbReference>
<dbReference type="GO" id="GO:0006633">
    <property type="term" value="P:fatty acid biosynthetic process"/>
    <property type="evidence" value="ECO:0007669"/>
    <property type="project" value="TreeGrafter"/>
</dbReference>
<dbReference type="PROSITE" id="PS00455">
    <property type="entry name" value="AMP_BINDING"/>
    <property type="match status" value="1"/>
</dbReference>
<comment type="caution">
    <text evidence="3">The sequence shown here is derived from an EMBL/GenBank/DDBJ whole genome shotgun (WGS) entry which is preliminary data.</text>
</comment>
<dbReference type="InterPro" id="IPR020845">
    <property type="entry name" value="AMP-binding_CS"/>
</dbReference>
<protein>
    <submittedName>
        <fullName evidence="3">AMP-binding protein</fullName>
    </submittedName>
</protein>
<feature type="domain" description="AMP-dependent synthetase/ligase" evidence="2">
    <location>
        <begin position="25"/>
        <end position="410"/>
    </location>
</feature>
<dbReference type="AlphaFoldDB" id="A0A7Y7XGI8"/>
<name>A0A7Y7XGI8_9PSED</name>
<gene>
    <name evidence="3" type="ORF">HX882_25340</name>
</gene>
<evidence type="ECO:0000259" key="2">
    <source>
        <dbReference type="Pfam" id="PF00501"/>
    </source>
</evidence>
<evidence type="ECO:0000313" key="3">
    <source>
        <dbReference type="EMBL" id="NWB99220.1"/>
    </source>
</evidence>
<dbReference type="SUPFAM" id="SSF56801">
    <property type="entry name" value="Acetyl-CoA synthetase-like"/>
    <property type="match status" value="1"/>
</dbReference>
<proteinExistence type="inferred from homology"/>
<evidence type="ECO:0000313" key="4">
    <source>
        <dbReference type="Proteomes" id="UP000539985"/>
    </source>
</evidence>
<dbReference type="InterPro" id="IPR045851">
    <property type="entry name" value="AMP-bd_C_sf"/>
</dbReference>
<dbReference type="PANTHER" id="PTHR22754:SF32">
    <property type="entry name" value="DISCO-INTERACTING PROTEIN 2"/>
    <property type="match status" value="1"/>
</dbReference>
<dbReference type="InterPro" id="IPR042099">
    <property type="entry name" value="ANL_N_sf"/>
</dbReference>
<sequence>MANGIVQPACLCLFNKFLINSHSRQTTVLTQDAAASINHAELLDRVGRVRSVLRHRGLQRGQVVAIALASGFDVLSMILAAWAEGLAISLIPHEWGGASGKSDDGRLSAMLELIEPILILGGEPVQQQLPHEWASRFLTDVALGEALGTVQALHEPARCVPADLAILQFTSGSTGAPKAVCISQAMLSANCQAIAERVAVTPQDRMVSWLPLHHDMGLSAITLAWWCGIDLVLMPTREFSRQPLAWLQALSRYKGTLSPAPTSAFALLNRLAGRVRDGELDLSAWRYAWVGAEPVFHDHLRQFETAFAPHGLQSGVVQPAYGMAEAVVAVSLNPPGQSLRVRWLDTRALHALGEVIELSEGAPGAAAYLGNGEAVDGVELRIADEHGLALGEGSLGHIEIRGASVIGQYLKVEPVRRQDSDWYSTGDLGFLLDNEIYITGRTKDLITRAGVNVSPQIIEWALESTLGLAAGSVAAFSCIDSRLARESVVVVMASNALAGRELDALHREVARTAVRHAGVQVDDLVLIRRADFPRTTSGKIQRQALCRRYLGGELSPVGATPSPLSI</sequence>